<organism evidence="2 3">
    <name type="scientific">Lysobacter brunescens</name>
    <dbReference type="NCBI Taxonomy" id="262323"/>
    <lineage>
        <taxon>Bacteria</taxon>
        <taxon>Pseudomonadati</taxon>
        <taxon>Pseudomonadota</taxon>
        <taxon>Gammaproteobacteria</taxon>
        <taxon>Lysobacterales</taxon>
        <taxon>Lysobacteraceae</taxon>
        <taxon>Lysobacter</taxon>
    </lineage>
</organism>
<feature type="transmembrane region" description="Helical" evidence="1">
    <location>
        <begin position="98"/>
        <end position="119"/>
    </location>
</feature>
<feature type="transmembrane region" description="Helical" evidence="1">
    <location>
        <begin position="131"/>
        <end position="151"/>
    </location>
</feature>
<comment type="caution">
    <text evidence="2">The sequence shown here is derived from an EMBL/GenBank/DDBJ whole genome shotgun (WGS) entry which is preliminary data.</text>
</comment>
<keyword evidence="1" id="KW-0472">Membrane</keyword>
<name>A0ABW2Y790_9GAMM</name>
<dbReference type="EMBL" id="JBHTIF010000001">
    <property type="protein sequence ID" value="MFD0724419.1"/>
    <property type="molecule type" value="Genomic_DNA"/>
</dbReference>
<accession>A0ABW2Y790</accession>
<dbReference type="Proteomes" id="UP001597110">
    <property type="component" value="Unassembled WGS sequence"/>
</dbReference>
<protein>
    <submittedName>
        <fullName evidence="2">DUF389 domain-containing protein</fullName>
    </submittedName>
</protein>
<keyword evidence="3" id="KW-1185">Reference proteome</keyword>
<dbReference type="InterPro" id="IPR005240">
    <property type="entry name" value="DUF389"/>
</dbReference>
<dbReference type="PANTHER" id="PTHR20992">
    <property type="entry name" value="AT15442P-RELATED"/>
    <property type="match status" value="1"/>
</dbReference>
<evidence type="ECO:0000313" key="2">
    <source>
        <dbReference type="EMBL" id="MFD0724419.1"/>
    </source>
</evidence>
<feature type="transmembrane region" description="Helical" evidence="1">
    <location>
        <begin position="40"/>
        <end position="56"/>
    </location>
</feature>
<feature type="transmembrane region" description="Helical" evidence="1">
    <location>
        <begin position="62"/>
        <end position="86"/>
    </location>
</feature>
<keyword evidence="1" id="KW-0812">Transmembrane</keyword>
<feature type="transmembrane region" description="Helical" evidence="1">
    <location>
        <begin position="223"/>
        <end position="244"/>
    </location>
</feature>
<sequence length="506" mass="52469">MIDMAAIGRRIGLWRIRGQHIDRAAVLAHIEDGARLDARYALMVTLACGIALLGLLQNSVAVIIGAMLISPLMGPIIALGMSLATFDFISMRRALKTLATGVALALAIAIGIVLVSPLQEATPEILGRTEPTLFDLLVAVLSGIAGAYATITRKGETIVGVAIATALMPPLAVVGFGIATGNGGIAGGAAFLFMTNLLAIAFSATIVARWYRFGTADSPKQSAWQAGLIVAGFVLLSIPLGLALRDIAARGVAERTIRTALDDAAAEAGGRVSALRIERDGEVYAVDAVLLAASHRPGMAKRIESQVEAALGRPLRLQLREVLTTDDGAVAAQADSLARLRESVAALQNDAQRRSAARDAMEAVRAKAIAHLGAFDTSDGGRVVRWRLHPRAGLDLAASRALESAMRAEAGDIAIEVIPALQALPIVPLAEDAIDEQGALVEGAPAIATLESVAWALARWNVTAVRVDAADRARGDAVATWLGARGIRAEVSVVAGAGDAVSIGLP</sequence>
<dbReference type="PANTHER" id="PTHR20992:SF9">
    <property type="entry name" value="AT15442P-RELATED"/>
    <property type="match status" value="1"/>
</dbReference>
<feature type="transmembrane region" description="Helical" evidence="1">
    <location>
        <begin position="158"/>
        <end position="179"/>
    </location>
</feature>
<dbReference type="RefSeq" id="WP_386822080.1">
    <property type="nucleotide sequence ID" value="NZ_JBHTIF010000001.1"/>
</dbReference>
<gene>
    <name evidence="2" type="ORF">ACFQ0E_02285</name>
</gene>
<feature type="transmembrane region" description="Helical" evidence="1">
    <location>
        <begin position="185"/>
        <end position="211"/>
    </location>
</feature>
<evidence type="ECO:0000256" key="1">
    <source>
        <dbReference type="SAM" id="Phobius"/>
    </source>
</evidence>
<reference evidence="3" key="1">
    <citation type="journal article" date="2019" name="Int. J. Syst. Evol. Microbiol.">
        <title>The Global Catalogue of Microorganisms (GCM) 10K type strain sequencing project: providing services to taxonomists for standard genome sequencing and annotation.</title>
        <authorList>
            <consortium name="The Broad Institute Genomics Platform"/>
            <consortium name="The Broad Institute Genome Sequencing Center for Infectious Disease"/>
            <person name="Wu L."/>
            <person name="Ma J."/>
        </authorList>
    </citation>
    <scope>NUCLEOTIDE SEQUENCE [LARGE SCALE GENOMIC DNA]</scope>
    <source>
        <strain evidence="3">CCUG 55585</strain>
    </source>
</reference>
<evidence type="ECO:0000313" key="3">
    <source>
        <dbReference type="Proteomes" id="UP001597110"/>
    </source>
</evidence>
<keyword evidence="1" id="KW-1133">Transmembrane helix</keyword>
<proteinExistence type="predicted"/>
<dbReference type="Pfam" id="PF04087">
    <property type="entry name" value="DUF389"/>
    <property type="match status" value="1"/>
</dbReference>